<dbReference type="InterPro" id="IPR023833">
    <property type="entry name" value="Signal_pept_SipW-depend-type"/>
</dbReference>
<sequence length="225" mass="23994">MNILILINIISSFDEFMKVNRRLLTSVVIVGITAIAAIAGTAAYFTSTRTAQSNKFETGTIDLDVKSGGVVNQPFVLENLGDDANISGTKTYTIKNTGTLPGRLMLRLQNVANLENGCNDPETADEPNCANDTEGELGALINLQIARDGTNVVNSTLATANVGKVGNDWAGLTPIILQPDETTDVTLSWNLGRDEYGNNVQSDSVGFDANFRLIQKLSTGPTPSN</sequence>
<keyword evidence="1" id="KW-1133">Transmembrane helix</keyword>
<evidence type="ECO:0000313" key="3">
    <source>
        <dbReference type="Proteomes" id="UP000179072"/>
    </source>
</evidence>
<evidence type="ECO:0000256" key="1">
    <source>
        <dbReference type="SAM" id="Phobius"/>
    </source>
</evidence>
<accession>A0A1F7INU7</accession>
<protein>
    <submittedName>
        <fullName evidence="2">Uncharacterized protein</fullName>
    </submittedName>
</protein>
<dbReference type="EMBL" id="MGAK01000008">
    <property type="protein sequence ID" value="OGK45011.1"/>
    <property type="molecule type" value="Genomic_DNA"/>
</dbReference>
<reference evidence="2 3" key="1">
    <citation type="journal article" date="2016" name="Nat. Commun.">
        <title>Thousands of microbial genomes shed light on interconnected biogeochemical processes in an aquifer system.</title>
        <authorList>
            <person name="Anantharaman K."/>
            <person name="Brown C.T."/>
            <person name="Hug L.A."/>
            <person name="Sharon I."/>
            <person name="Castelle C.J."/>
            <person name="Probst A.J."/>
            <person name="Thomas B.C."/>
            <person name="Singh A."/>
            <person name="Wilkins M.J."/>
            <person name="Karaoz U."/>
            <person name="Brodie E.L."/>
            <person name="Williams K.H."/>
            <person name="Hubbard S.S."/>
            <person name="Banfield J.F."/>
        </authorList>
    </citation>
    <scope>NUCLEOTIDE SEQUENCE [LARGE SCALE GENOMIC DNA]</scope>
</reference>
<dbReference type="Pfam" id="PF12389">
    <property type="entry name" value="Peptidase_M73"/>
    <property type="match status" value="1"/>
</dbReference>
<dbReference type="NCBIfam" id="TIGR04088">
    <property type="entry name" value="cognate_SipW"/>
    <property type="match status" value="1"/>
</dbReference>
<name>A0A1F7INU7_9BACT</name>
<evidence type="ECO:0000313" key="2">
    <source>
        <dbReference type="EMBL" id="OGK45011.1"/>
    </source>
</evidence>
<dbReference type="Proteomes" id="UP000179072">
    <property type="component" value="Unassembled WGS sequence"/>
</dbReference>
<comment type="caution">
    <text evidence="2">The sequence shown here is derived from an EMBL/GenBank/DDBJ whole genome shotgun (WGS) entry which is preliminary data.</text>
</comment>
<keyword evidence="1" id="KW-0812">Transmembrane</keyword>
<keyword evidence="1" id="KW-0472">Membrane</keyword>
<organism evidence="2 3">
    <name type="scientific">Candidatus Roizmanbacteria bacterium RIFCSPLOWO2_01_FULL_38_11</name>
    <dbReference type="NCBI Taxonomy" id="1802060"/>
    <lineage>
        <taxon>Bacteria</taxon>
        <taxon>Candidatus Roizmaniibacteriota</taxon>
    </lineage>
</organism>
<dbReference type="AlphaFoldDB" id="A0A1F7INU7"/>
<gene>
    <name evidence="2" type="ORF">A2957_01110</name>
</gene>
<proteinExistence type="predicted"/>
<feature type="transmembrane region" description="Helical" evidence="1">
    <location>
        <begin position="23"/>
        <end position="45"/>
    </location>
</feature>
<dbReference type="InterPro" id="IPR022121">
    <property type="entry name" value="Peptidase_M73_camelysin"/>
</dbReference>